<keyword evidence="1" id="KW-0863">Zinc-finger</keyword>
<dbReference type="PANTHER" id="PTHR31973:SF195">
    <property type="entry name" value="MUDR FAMILY TRANSPOSASE"/>
    <property type="match status" value="1"/>
</dbReference>
<dbReference type="PROSITE" id="PS50966">
    <property type="entry name" value="ZF_SWIM"/>
    <property type="match status" value="1"/>
</dbReference>
<dbReference type="InterPro" id="IPR007527">
    <property type="entry name" value="Znf_SWIM"/>
</dbReference>
<name>A0A9P1E0D2_CUSEU</name>
<dbReference type="AlphaFoldDB" id="A0A9P1E0D2"/>
<feature type="domain" description="SWIM-type" evidence="3">
    <location>
        <begin position="652"/>
        <end position="694"/>
    </location>
</feature>
<reference evidence="4" key="1">
    <citation type="submission" date="2022-07" db="EMBL/GenBank/DDBJ databases">
        <authorList>
            <person name="Macas J."/>
            <person name="Novak P."/>
            <person name="Neumann P."/>
        </authorList>
    </citation>
    <scope>NUCLEOTIDE SEQUENCE</scope>
</reference>
<accession>A0A9P1E0D2</accession>
<feature type="compositionally biased region" description="Acidic residues" evidence="2">
    <location>
        <begin position="150"/>
        <end position="161"/>
    </location>
</feature>
<dbReference type="OrthoDB" id="660475at2759"/>
<feature type="region of interest" description="Disordered" evidence="2">
    <location>
        <begin position="743"/>
        <end position="769"/>
    </location>
</feature>
<evidence type="ECO:0000256" key="2">
    <source>
        <dbReference type="SAM" id="MobiDB-lite"/>
    </source>
</evidence>
<dbReference type="Proteomes" id="UP001152484">
    <property type="component" value="Unassembled WGS sequence"/>
</dbReference>
<keyword evidence="1" id="KW-0479">Metal-binding</keyword>
<keyword evidence="1" id="KW-0862">Zinc</keyword>
<evidence type="ECO:0000256" key="1">
    <source>
        <dbReference type="PROSITE-ProRule" id="PRU00325"/>
    </source>
</evidence>
<dbReference type="Pfam" id="PF10551">
    <property type="entry name" value="MULE"/>
    <property type="match status" value="1"/>
</dbReference>
<comment type="caution">
    <text evidence="4">The sequence shown here is derived from an EMBL/GenBank/DDBJ whole genome shotgun (WGS) entry which is preliminary data.</text>
</comment>
<feature type="region of interest" description="Disordered" evidence="2">
    <location>
        <begin position="123"/>
        <end position="190"/>
    </location>
</feature>
<feature type="compositionally biased region" description="Basic and acidic residues" evidence="2">
    <location>
        <begin position="748"/>
        <end position="761"/>
    </location>
</feature>
<dbReference type="EMBL" id="CAMAPE010000005">
    <property type="protein sequence ID" value="CAH9068910.1"/>
    <property type="molecule type" value="Genomic_DNA"/>
</dbReference>
<gene>
    <name evidence="4" type="ORF">CEURO_LOCUS3001</name>
</gene>
<proteinExistence type="predicted"/>
<protein>
    <recommendedName>
        <fullName evidence="3">SWIM-type domain-containing protein</fullName>
    </recommendedName>
</protein>
<evidence type="ECO:0000259" key="3">
    <source>
        <dbReference type="PROSITE" id="PS50966"/>
    </source>
</evidence>
<feature type="compositionally biased region" description="Acidic residues" evidence="2">
    <location>
        <begin position="168"/>
        <end position="177"/>
    </location>
</feature>
<organism evidence="4 5">
    <name type="scientific">Cuscuta europaea</name>
    <name type="common">European dodder</name>
    <dbReference type="NCBI Taxonomy" id="41803"/>
    <lineage>
        <taxon>Eukaryota</taxon>
        <taxon>Viridiplantae</taxon>
        <taxon>Streptophyta</taxon>
        <taxon>Embryophyta</taxon>
        <taxon>Tracheophyta</taxon>
        <taxon>Spermatophyta</taxon>
        <taxon>Magnoliopsida</taxon>
        <taxon>eudicotyledons</taxon>
        <taxon>Gunneridae</taxon>
        <taxon>Pentapetalae</taxon>
        <taxon>asterids</taxon>
        <taxon>lamiids</taxon>
        <taxon>Solanales</taxon>
        <taxon>Convolvulaceae</taxon>
        <taxon>Cuscuteae</taxon>
        <taxon>Cuscuta</taxon>
        <taxon>Cuscuta subgen. Cuscuta</taxon>
    </lineage>
</organism>
<dbReference type="GO" id="GO:0008270">
    <property type="term" value="F:zinc ion binding"/>
    <property type="evidence" value="ECO:0007669"/>
    <property type="project" value="UniProtKB-KW"/>
</dbReference>
<dbReference type="InterPro" id="IPR018289">
    <property type="entry name" value="MULE_transposase_dom"/>
</dbReference>
<dbReference type="PANTHER" id="PTHR31973">
    <property type="entry name" value="POLYPROTEIN, PUTATIVE-RELATED"/>
    <property type="match status" value="1"/>
</dbReference>
<keyword evidence="5" id="KW-1185">Reference proteome</keyword>
<evidence type="ECO:0000313" key="5">
    <source>
        <dbReference type="Proteomes" id="UP001152484"/>
    </source>
</evidence>
<sequence length="769" mass="89491">MSTEQNIIVLVYWNGVLTNVDNEVKYSSFPNAVLFLTAGVSYTTLCERIIAEISRDGLDNIKTIHGKFPFHTTDGVCASMPWPIHDDQSWIYFMQIASNVYDRLELFIDANNRDVIIPLHEGPSRRRRNREPLSSTQGPSMVDMDPPHEDVEDEEDEEDPDYNYLSFSEEESASEDSNDSRDSSWVMPHNQEDPFVEPAYRVVDPIEVGRIYDSYDELKEAVSIQNLKEYRTFRSEAKRATYWRAKCVYDEMCSWHIQASQVKSTNLWKVKKYQPRHNCLPNYTRGRIDKLLTSKLIASEISSTIRIKPEYSIKLIMNDIHQKYNIHVGYKKAWYARILALEKRFGNWETSYNDLPKVLQAMAYTNPGSIIDIQSDNTQTQGTYEFKFAFWSIKAAIDGFNHCLSVVSIDGTHLYGKYKGHLLVAVAMNANREIYPLAFGVVDSENGTSWTWFLQFLVTHIIRPHRNVCIISDRHAGIDYAFRNVEELGTPRFQRRYCLRHIRSNFMSQFRSKQLKKLCWQAGSTPIVSEFNHFMQQIRGINERAFKYLNDIPQEKWALCFDGGCRYGILTTNLSESFNNALKGCRTLPITALVRATFDKLVQLFAQRRSAGMMWQQVGYHFPDNIRKEIMERWHQRPHTMVLPHNHYTRIYSVAVDNATPVTVNLSRLVCECGCWRMNGMPCVHAHAVCHFLKCPVDHLIPEVYKLSSYINAHSSDIMPLPNLNEWPQNEFILLPPKYSSRTSRVGRRQETRFPNEMDMRPRRRAQHD</sequence>
<evidence type="ECO:0000313" key="4">
    <source>
        <dbReference type="EMBL" id="CAH9068910.1"/>
    </source>
</evidence>